<evidence type="ECO:0000256" key="2">
    <source>
        <dbReference type="SAM" id="SignalP"/>
    </source>
</evidence>
<dbReference type="AlphaFoldDB" id="A0A0C3B7F3"/>
<reference evidence="3 4" key="1">
    <citation type="submission" date="2014-04" db="EMBL/GenBank/DDBJ databases">
        <authorList>
            <consortium name="DOE Joint Genome Institute"/>
            <person name="Kuo A."/>
            <person name="Zuccaro A."/>
            <person name="Kohler A."/>
            <person name="Nagy L.G."/>
            <person name="Floudas D."/>
            <person name="Copeland A."/>
            <person name="Barry K.W."/>
            <person name="Cichocki N."/>
            <person name="Veneault-Fourrey C."/>
            <person name="LaButti K."/>
            <person name="Lindquist E.A."/>
            <person name="Lipzen A."/>
            <person name="Lundell T."/>
            <person name="Morin E."/>
            <person name="Murat C."/>
            <person name="Sun H."/>
            <person name="Tunlid A."/>
            <person name="Henrissat B."/>
            <person name="Grigoriev I.V."/>
            <person name="Hibbett D.S."/>
            <person name="Martin F."/>
            <person name="Nordberg H.P."/>
            <person name="Cantor M.N."/>
            <person name="Hua S.X."/>
        </authorList>
    </citation>
    <scope>NUCLEOTIDE SEQUENCE [LARGE SCALE GENOMIC DNA]</scope>
    <source>
        <strain evidence="3 4">MAFF 305830</strain>
    </source>
</reference>
<proteinExistence type="predicted"/>
<feature type="compositionally biased region" description="Low complexity" evidence="1">
    <location>
        <begin position="93"/>
        <end position="111"/>
    </location>
</feature>
<dbReference type="EMBL" id="KN824299">
    <property type="protein sequence ID" value="KIM27406.1"/>
    <property type="molecule type" value="Genomic_DNA"/>
</dbReference>
<keyword evidence="2" id="KW-0732">Signal</keyword>
<evidence type="ECO:0000256" key="1">
    <source>
        <dbReference type="SAM" id="MobiDB-lite"/>
    </source>
</evidence>
<dbReference type="HOGENOM" id="CLU_1475996_0_0_1"/>
<keyword evidence="4" id="KW-1185">Reference proteome</keyword>
<feature type="signal peptide" evidence="2">
    <location>
        <begin position="1"/>
        <end position="16"/>
    </location>
</feature>
<evidence type="ECO:0000313" key="3">
    <source>
        <dbReference type="EMBL" id="KIM27406.1"/>
    </source>
</evidence>
<feature type="chain" id="PRO_5002161520" description="Extracellular membrane protein CFEM domain-containing protein" evidence="2">
    <location>
        <begin position="17"/>
        <end position="183"/>
    </location>
</feature>
<dbReference type="Proteomes" id="UP000054097">
    <property type="component" value="Unassembled WGS sequence"/>
</dbReference>
<organism evidence="3 4">
    <name type="scientific">Serendipita vermifera MAFF 305830</name>
    <dbReference type="NCBI Taxonomy" id="933852"/>
    <lineage>
        <taxon>Eukaryota</taxon>
        <taxon>Fungi</taxon>
        <taxon>Dikarya</taxon>
        <taxon>Basidiomycota</taxon>
        <taxon>Agaricomycotina</taxon>
        <taxon>Agaricomycetes</taxon>
        <taxon>Sebacinales</taxon>
        <taxon>Serendipitaceae</taxon>
        <taxon>Serendipita</taxon>
    </lineage>
</organism>
<name>A0A0C3B7F3_SERVB</name>
<feature type="compositionally biased region" description="Low complexity" evidence="1">
    <location>
        <begin position="118"/>
        <end position="156"/>
    </location>
</feature>
<accession>A0A0C3B7F3</accession>
<evidence type="ECO:0000313" key="4">
    <source>
        <dbReference type="Proteomes" id="UP000054097"/>
    </source>
</evidence>
<sequence length="183" mass="18651">MRVISIVSLFIASVLAQGDSMSDPVECANYCKGYTYVTSPSVSDACPDFTDSSLSCLCNNAQFEATYALCLHDTCQSVQDGAAQHHRDECASAIPAGSQSSSPAPPSASETAPPPSTTTPLLSSLINGLTSTSRSTTTTRTSAGSSSSTSTRSSGGLEAISSHLAGVYAAIAASGIMMALYTN</sequence>
<feature type="region of interest" description="Disordered" evidence="1">
    <location>
        <begin position="93"/>
        <end position="156"/>
    </location>
</feature>
<gene>
    <name evidence="3" type="ORF">M408DRAFT_330098</name>
</gene>
<protein>
    <recommendedName>
        <fullName evidence="5">Extracellular membrane protein CFEM domain-containing protein</fullName>
    </recommendedName>
</protein>
<reference evidence="4" key="2">
    <citation type="submission" date="2015-01" db="EMBL/GenBank/DDBJ databases">
        <title>Evolutionary Origins and Diversification of the Mycorrhizal Mutualists.</title>
        <authorList>
            <consortium name="DOE Joint Genome Institute"/>
            <consortium name="Mycorrhizal Genomics Consortium"/>
            <person name="Kohler A."/>
            <person name="Kuo A."/>
            <person name="Nagy L.G."/>
            <person name="Floudas D."/>
            <person name="Copeland A."/>
            <person name="Barry K.W."/>
            <person name="Cichocki N."/>
            <person name="Veneault-Fourrey C."/>
            <person name="LaButti K."/>
            <person name="Lindquist E.A."/>
            <person name="Lipzen A."/>
            <person name="Lundell T."/>
            <person name="Morin E."/>
            <person name="Murat C."/>
            <person name="Riley R."/>
            <person name="Ohm R."/>
            <person name="Sun H."/>
            <person name="Tunlid A."/>
            <person name="Henrissat B."/>
            <person name="Grigoriev I.V."/>
            <person name="Hibbett D.S."/>
            <person name="Martin F."/>
        </authorList>
    </citation>
    <scope>NUCLEOTIDE SEQUENCE [LARGE SCALE GENOMIC DNA]</scope>
    <source>
        <strain evidence="4">MAFF 305830</strain>
    </source>
</reference>
<evidence type="ECO:0008006" key="5">
    <source>
        <dbReference type="Google" id="ProtNLM"/>
    </source>
</evidence>